<feature type="transmembrane region" description="Helical" evidence="6">
    <location>
        <begin position="113"/>
        <end position="134"/>
    </location>
</feature>
<dbReference type="GO" id="GO:0022857">
    <property type="term" value="F:transmembrane transporter activity"/>
    <property type="evidence" value="ECO:0007669"/>
    <property type="project" value="InterPro"/>
</dbReference>
<feature type="transmembrane region" description="Helical" evidence="6">
    <location>
        <begin position="146"/>
        <end position="165"/>
    </location>
</feature>
<gene>
    <name evidence="7" type="ORF">VZ94_00695</name>
</gene>
<dbReference type="PATRIC" id="fig|1632867.3.peg.5044"/>
<feature type="transmembrane region" description="Helical" evidence="6">
    <location>
        <begin position="232"/>
        <end position="255"/>
    </location>
</feature>
<keyword evidence="4 6" id="KW-1133">Transmembrane helix</keyword>
<feature type="transmembrane region" description="Helical" evidence="6">
    <location>
        <begin position="12"/>
        <end position="35"/>
    </location>
</feature>
<accession>A0A0F3IN41</accession>
<organism evidence="7 8">
    <name type="scientific">Methylocucumis oryzae</name>
    <dbReference type="NCBI Taxonomy" id="1632867"/>
    <lineage>
        <taxon>Bacteria</taxon>
        <taxon>Pseudomonadati</taxon>
        <taxon>Pseudomonadota</taxon>
        <taxon>Gammaproteobacteria</taxon>
        <taxon>Methylococcales</taxon>
        <taxon>Methylococcaceae</taxon>
        <taxon>Methylocucumis</taxon>
    </lineage>
</organism>
<dbReference type="OrthoDB" id="9809785at2"/>
<evidence type="ECO:0000256" key="5">
    <source>
        <dbReference type="ARBA" id="ARBA00023136"/>
    </source>
</evidence>
<feature type="transmembrane region" description="Helical" evidence="6">
    <location>
        <begin position="88"/>
        <end position="107"/>
    </location>
</feature>
<evidence type="ECO:0000256" key="4">
    <source>
        <dbReference type="ARBA" id="ARBA00022989"/>
    </source>
</evidence>
<keyword evidence="5 6" id="KW-0472">Membrane</keyword>
<feature type="transmembrane region" description="Helical" evidence="6">
    <location>
        <begin position="193"/>
        <end position="211"/>
    </location>
</feature>
<keyword evidence="3 6" id="KW-0812">Transmembrane</keyword>
<comment type="caution">
    <text evidence="7">The sequence shown here is derived from an EMBL/GenBank/DDBJ whole genome shotgun (WGS) entry which is preliminary data.</text>
</comment>
<name>A0A0F3IN41_9GAMM</name>
<dbReference type="RefSeq" id="WP_045777748.1">
    <property type="nucleotide sequence ID" value="NZ_LAJX01000007.1"/>
</dbReference>
<sequence>MKAVALLSATESVWIPMVALVLSLAVFGVVMAFLGHDPWSVFYSMYRGGFGSAFSWQNTLERASPLLLTALCTALPARLGLIMIGGEGAFVVGGIAAAITGLSLSGWSSHWVIAAMAVLAMVSGGVWIAITGWLKHARGVNETITSLLFNYIAIAVLNHLVTGPLRDPQSLNKPSTMPIGSANMLGDIPGSHIHWGLVFGLALCLIYYVIYQFSTMGFAVRVIGGNLRAAKLVGLPVGRLTILTCFLAGAAAGLAGAIEIAAIHGAANASLVAGYGYAGILVAFLARQNPLTIIPVAIFLGGILASSGLLQRSHHLPDATVFILQGIIFTFILFSETWYGRLKAS</sequence>
<dbReference type="InterPro" id="IPR001851">
    <property type="entry name" value="ABC_transp_permease"/>
</dbReference>
<reference evidence="8" key="1">
    <citation type="submission" date="2015-03" db="EMBL/GenBank/DDBJ databases">
        <title>Draft genome sequence of a novel methanotroph (Sn10-6) isolated from flooded ricefield rhizosphere in India.</title>
        <authorList>
            <person name="Pandit P.S."/>
            <person name="Pore S.D."/>
            <person name="Arora P."/>
            <person name="Kapse N.G."/>
            <person name="Dhakephalkar P.K."/>
            <person name="Rahalkar M.C."/>
        </authorList>
    </citation>
    <scope>NUCLEOTIDE SEQUENCE [LARGE SCALE GENOMIC DNA]</scope>
    <source>
        <strain evidence="8">Sn10-6</strain>
    </source>
</reference>
<feature type="transmembrane region" description="Helical" evidence="6">
    <location>
        <begin position="291"/>
        <end position="310"/>
    </location>
</feature>
<feature type="transmembrane region" description="Helical" evidence="6">
    <location>
        <begin position="322"/>
        <end position="339"/>
    </location>
</feature>
<dbReference type="AlphaFoldDB" id="A0A0F3IN41"/>
<protein>
    <submittedName>
        <fullName evidence="7">ABC transporter permease</fullName>
    </submittedName>
</protein>
<evidence type="ECO:0000256" key="6">
    <source>
        <dbReference type="SAM" id="Phobius"/>
    </source>
</evidence>
<evidence type="ECO:0000256" key="1">
    <source>
        <dbReference type="ARBA" id="ARBA00004429"/>
    </source>
</evidence>
<dbReference type="Proteomes" id="UP000033684">
    <property type="component" value="Unassembled WGS sequence"/>
</dbReference>
<dbReference type="CDD" id="cd06580">
    <property type="entry name" value="TM_PBP1_transp_TpRbsC_like"/>
    <property type="match status" value="1"/>
</dbReference>
<evidence type="ECO:0000313" key="7">
    <source>
        <dbReference type="EMBL" id="KJV07978.1"/>
    </source>
</evidence>
<evidence type="ECO:0000256" key="2">
    <source>
        <dbReference type="ARBA" id="ARBA00022475"/>
    </source>
</evidence>
<dbReference type="PANTHER" id="PTHR47089:SF1">
    <property type="entry name" value="GUANOSINE ABC TRANSPORTER PERMEASE PROTEIN NUPP"/>
    <property type="match status" value="1"/>
</dbReference>
<dbReference type="PANTHER" id="PTHR47089">
    <property type="entry name" value="ABC TRANSPORTER, PERMEASE PROTEIN"/>
    <property type="match status" value="1"/>
</dbReference>
<dbReference type="GO" id="GO:0005886">
    <property type="term" value="C:plasma membrane"/>
    <property type="evidence" value="ECO:0007669"/>
    <property type="project" value="UniProtKB-SubCell"/>
</dbReference>
<feature type="transmembrane region" description="Helical" evidence="6">
    <location>
        <begin position="261"/>
        <end position="284"/>
    </location>
</feature>
<reference evidence="7 8" key="2">
    <citation type="journal article" date="2016" name="Microb. Ecol.">
        <title>Genome Characteristics of a Novel Type I Methanotroph (Sn10-6) Isolated from a Flooded Indian Rice Field.</title>
        <authorList>
            <person name="Rahalkar M.C."/>
            <person name="Pandit P.S."/>
            <person name="Dhakephalkar P.K."/>
            <person name="Pore S."/>
            <person name="Arora P."/>
            <person name="Kapse N."/>
        </authorList>
    </citation>
    <scope>NUCLEOTIDE SEQUENCE [LARGE SCALE GENOMIC DNA]</scope>
    <source>
        <strain evidence="7 8">Sn10-6</strain>
    </source>
</reference>
<evidence type="ECO:0000313" key="8">
    <source>
        <dbReference type="Proteomes" id="UP000033684"/>
    </source>
</evidence>
<evidence type="ECO:0000256" key="3">
    <source>
        <dbReference type="ARBA" id="ARBA00022692"/>
    </source>
</evidence>
<dbReference type="EMBL" id="LAJX01000007">
    <property type="protein sequence ID" value="KJV07978.1"/>
    <property type="molecule type" value="Genomic_DNA"/>
</dbReference>
<comment type="subcellular location">
    <subcellularLocation>
        <location evidence="1">Cell inner membrane</location>
        <topology evidence="1">Multi-pass membrane protein</topology>
    </subcellularLocation>
</comment>
<dbReference type="Pfam" id="PF02653">
    <property type="entry name" value="BPD_transp_2"/>
    <property type="match status" value="1"/>
</dbReference>
<keyword evidence="2" id="KW-1003">Cell membrane</keyword>
<proteinExistence type="predicted"/>
<keyword evidence="8" id="KW-1185">Reference proteome</keyword>